<protein>
    <submittedName>
        <fullName evidence="3">Uncharacterized protein</fullName>
    </submittedName>
</protein>
<comment type="caution">
    <text evidence="3">The sequence shown here is derived from an EMBL/GenBank/DDBJ whole genome shotgun (WGS) entry which is preliminary data.</text>
</comment>
<sequence length="39" mass="4313">MENSHPCMHNKMTDNEEGDKSRNGAIGDRVPTLNLGDEV</sequence>
<reference evidence="3 4" key="1">
    <citation type="journal article" date="2021" name="Commun. Biol.">
        <title>The genome of Shorea leprosula (Dipterocarpaceae) highlights the ecological relevance of drought in aseasonal tropical rainforests.</title>
        <authorList>
            <person name="Ng K.K.S."/>
            <person name="Kobayashi M.J."/>
            <person name="Fawcett J.A."/>
            <person name="Hatakeyama M."/>
            <person name="Paape T."/>
            <person name="Ng C.H."/>
            <person name="Ang C.C."/>
            <person name="Tnah L.H."/>
            <person name="Lee C.T."/>
            <person name="Nishiyama T."/>
            <person name="Sese J."/>
            <person name="O'Brien M.J."/>
            <person name="Copetti D."/>
            <person name="Mohd Noor M.I."/>
            <person name="Ong R.C."/>
            <person name="Putra M."/>
            <person name="Sireger I.Z."/>
            <person name="Indrioko S."/>
            <person name="Kosugi Y."/>
            <person name="Izuno A."/>
            <person name="Isagi Y."/>
            <person name="Lee S.L."/>
            <person name="Shimizu K.K."/>
        </authorList>
    </citation>
    <scope>NUCLEOTIDE SEQUENCE [LARGE SCALE GENOMIC DNA]</scope>
    <source>
        <strain evidence="3">214</strain>
    </source>
</reference>
<evidence type="ECO:0000313" key="4">
    <source>
        <dbReference type="Proteomes" id="UP001054252"/>
    </source>
</evidence>
<keyword evidence="4" id="KW-1185">Reference proteome</keyword>
<dbReference type="EMBL" id="BPVZ01000106">
    <property type="protein sequence ID" value="GKV34579.1"/>
    <property type="molecule type" value="Genomic_DNA"/>
</dbReference>
<feature type="region of interest" description="Disordered" evidence="1">
    <location>
        <begin position="1"/>
        <end position="39"/>
    </location>
</feature>
<organism evidence="3 4">
    <name type="scientific">Rubroshorea leprosula</name>
    <dbReference type="NCBI Taxonomy" id="152421"/>
    <lineage>
        <taxon>Eukaryota</taxon>
        <taxon>Viridiplantae</taxon>
        <taxon>Streptophyta</taxon>
        <taxon>Embryophyta</taxon>
        <taxon>Tracheophyta</taxon>
        <taxon>Spermatophyta</taxon>
        <taxon>Magnoliopsida</taxon>
        <taxon>eudicotyledons</taxon>
        <taxon>Gunneridae</taxon>
        <taxon>Pentapetalae</taxon>
        <taxon>rosids</taxon>
        <taxon>malvids</taxon>
        <taxon>Malvales</taxon>
        <taxon>Dipterocarpaceae</taxon>
        <taxon>Rubroshorea</taxon>
    </lineage>
</organism>
<evidence type="ECO:0000313" key="2">
    <source>
        <dbReference type="EMBL" id="GKV34572.1"/>
    </source>
</evidence>
<dbReference type="Proteomes" id="UP001054252">
    <property type="component" value="Unassembled WGS sequence"/>
</dbReference>
<evidence type="ECO:0000256" key="1">
    <source>
        <dbReference type="SAM" id="MobiDB-lite"/>
    </source>
</evidence>
<dbReference type="EMBL" id="BPVZ01000106">
    <property type="protein sequence ID" value="GKV34572.1"/>
    <property type="molecule type" value="Genomic_DNA"/>
</dbReference>
<dbReference type="AlphaFoldDB" id="A0AAV5LBE4"/>
<feature type="compositionally biased region" description="Basic and acidic residues" evidence="1">
    <location>
        <begin position="11"/>
        <end position="22"/>
    </location>
</feature>
<name>A0AAV5LBE4_9ROSI</name>
<accession>A0AAV5LBE4</accession>
<gene>
    <name evidence="2" type="ORF">SLEP1_g42935</name>
    <name evidence="3" type="ORF">SLEP1_g42942</name>
</gene>
<proteinExistence type="predicted"/>
<evidence type="ECO:0000313" key="3">
    <source>
        <dbReference type="EMBL" id="GKV34579.1"/>
    </source>
</evidence>